<dbReference type="GO" id="GO:0015937">
    <property type="term" value="P:coenzyme A biosynthetic process"/>
    <property type="evidence" value="ECO:0007669"/>
    <property type="project" value="InterPro"/>
</dbReference>
<sequence>MLTLPPENRWLFREPFGTVFSDFSMVLPYIEGKIFCTVGDVVTHNALSAGLIPSIGVIDGFTKRSPYLRMPEIRGHILHVANPAGTITDELIAALRVAMDKIPCVVMVDGEEDLAVLPLTEILPDGAVILYGQPEEGLVVCEVNKQLRANAKKLLTYFVSL</sequence>
<keyword evidence="1" id="KW-0547">Nucleotide-binding</keyword>
<dbReference type="GO" id="GO:0005525">
    <property type="term" value="F:GTP binding"/>
    <property type="evidence" value="ECO:0007669"/>
    <property type="project" value="UniProtKB-KW"/>
</dbReference>
<gene>
    <name evidence="3" type="ORF">SDC9_23581</name>
</gene>
<dbReference type="AlphaFoldDB" id="A0A644UFK7"/>
<organism evidence="3">
    <name type="scientific">bioreactor metagenome</name>
    <dbReference type="NCBI Taxonomy" id="1076179"/>
    <lineage>
        <taxon>unclassified sequences</taxon>
        <taxon>metagenomes</taxon>
        <taxon>ecological metagenomes</taxon>
    </lineage>
</organism>
<dbReference type="InterPro" id="IPR007164">
    <property type="entry name" value="GTP-dep_dephospho-CoA_kin"/>
</dbReference>
<proteinExistence type="inferred from homology"/>
<evidence type="ECO:0000256" key="2">
    <source>
        <dbReference type="ARBA" id="ARBA00023134"/>
    </source>
</evidence>
<keyword evidence="2" id="KW-0342">GTP-binding</keyword>
<protein>
    <submittedName>
        <fullName evidence="3">Uncharacterized protein</fullName>
    </submittedName>
</protein>
<reference evidence="3" key="1">
    <citation type="submission" date="2019-08" db="EMBL/GenBank/DDBJ databases">
        <authorList>
            <person name="Kucharzyk K."/>
            <person name="Murdoch R.W."/>
            <person name="Higgins S."/>
            <person name="Loffler F."/>
        </authorList>
    </citation>
    <scope>NUCLEOTIDE SEQUENCE</scope>
</reference>
<accession>A0A644UFK7</accession>
<evidence type="ECO:0000313" key="3">
    <source>
        <dbReference type="EMBL" id="MPL77724.1"/>
    </source>
</evidence>
<name>A0A644UFK7_9ZZZZ</name>
<dbReference type="GO" id="GO:0016301">
    <property type="term" value="F:kinase activity"/>
    <property type="evidence" value="ECO:0007669"/>
    <property type="project" value="InterPro"/>
</dbReference>
<dbReference type="HAMAP" id="MF_00590">
    <property type="entry name" value="Dephospho_CoA_kinase_GTP_dep"/>
    <property type="match status" value="1"/>
</dbReference>
<dbReference type="EMBL" id="VSSQ01000109">
    <property type="protein sequence ID" value="MPL77724.1"/>
    <property type="molecule type" value="Genomic_DNA"/>
</dbReference>
<dbReference type="PANTHER" id="PTHR40732:SF1">
    <property type="entry name" value="GTP-DEPENDENT DEPHOSPHO-COA KINASE"/>
    <property type="match status" value="1"/>
</dbReference>
<comment type="caution">
    <text evidence="3">The sequence shown here is derived from an EMBL/GenBank/DDBJ whole genome shotgun (WGS) entry which is preliminary data.</text>
</comment>
<dbReference type="PIRSF" id="PIRSF006533">
    <property type="entry name" value="UCP006533"/>
    <property type="match status" value="1"/>
</dbReference>
<evidence type="ECO:0000256" key="1">
    <source>
        <dbReference type="ARBA" id="ARBA00022741"/>
    </source>
</evidence>
<dbReference type="PANTHER" id="PTHR40732">
    <property type="entry name" value="UPF0218 PROTEIN TK1697"/>
    <property type="match status" value="1"/>
</dbReference>
<dbReference type="Pfam" id="PF04019">
    <property type="entry name" value="DUF359"/>
    <property type="match status" value="1"/>
</dbReference>